<evidence type="ECO:0000256" key="4">
    <source>
        <dbReference type="ARBA" id="ARBA00022741"/>
    </source>
</evidence>
<reference evidence="12" key="1">
    <citation type="journal article" date="2019" name="Int. J. Syst. Evol. Microbiol.">
        <title>The Global Catalogue of Microorganisms (GCM) 10K type strain sequencing project: providing services to taxonomists for standard genome sequencing and annotation.</title>
        <authorList>
            <consortium name="The Broad Institute Genomics Platform"/>
            <consortium name="The Broad Institute Genome Sequencing Center for Infectious Disease"/>
            <person name="Wu L."/>
            <person name="Ma J."/>
        </authorList>
    </citation>
    <scope>NUCLEOTIDE SEQUENCE [LARGE SCALE GENOMIC DNA]</scope>
    <source>
        <strain evidence="12">CGMCC 4.7241</strain>
    </source>
</reference>
<dbReference type="PANTHER" id="PTHR43289:SF6">
    <property type="entry name" value="SERINE_THREONINE-PROTEIN KINASE NEKL-3"/>
    <property type="match status" value="1"/>
</dbReference>
<dbReference type="InterPro" id="IPR017441">
    <property type="entry name" value="Protein_kinase_ATP_BS"/>
</dbReference>
<evidence type="ECO:0000313" key="11">
    <source>
        <dbReference type="EMBL" id="MFC3765240.1"/>
    </source>
</evidence>
<dbReference type="PROSITE" id="PS50011">
    <property type="entry name" value="PROTEIN_KINASE_DOM"/>
    <property type="match status" value="1"/>
</dbReference>
<protein>
    <recommendedName>
        <fullName evidence="1">non-specific serine/threonine protein kinase</fullName>
        <ecNumber evidence="1">2.7.11.1</ecNumber>
    </recommendedName>
</protein>
<dbReference type="GO" id="GO:0016301">
    <property type="term" value="F:kinase activity"/>
    <property type="evidence" value="ECO:0007669"/>
    <property type="project" value="UniProtKB-KW"/>
</dbReference>
<keyword evidence="9" id="KW-1133">Transmembrane helix</keyword>
<evidence type="ECO:0000313" key="12">
    <source>
        <dbReference type="Proteomes" id="UP001595699"/>
    </source>
</evidence>
<dbReference type="PANTHER" id="PTHR43289">
    <property type="entry name" value="MITOGEN-ACTIVATED PROTEIN KINASE KINASE KINASE 20-RELATED"/>
    <property type="match status" value="1"/>
</dbReference>
<evidence type="ECO:0000256" key="3">
    <source>
        <dbReference type="ARBA" id="ARBA00022679"/>
    </source>
</evidence>
<dbReference type="Gene3D" id="1.10.510.10">
    <property type="entry name" value="Transferase(Phosphotransferase) domain 1"/>
    <property type="match status" value="1"/>
</dbReference>
<dbReference type="RefSeq" id="WP_205119068.1">
    <property type="nucleotide sequence ID" value="NZ_JAFBCM010000001.1"/>
</dbReference>
<dbReference type="Pfam" id="PF00069">
    <property type="entry name" value="Pkinase"/>
    <property type="match status" value="1"/>
</dbReference>
<keyword evidence="4 7" id="KW-0547">Nucleotide-binding</keyword>
<comment type="caution">
    <text evidence="11">The sequence shown here is derived from an EMBL/GenBank/DDBJ whole genome shotgun (WGS) entry which is preliminary data.</text>
</comment>
<feature type="transmembrane region" description="Helical" evidence="9">
    <location>
        <begin position="297"/>
        <end position="318"/>
    </location>
</feature>
<keyword evidence="2" id="KW-0723">Serine/threonine-protein kinase</keyword>
<evidence type="ECO:0000256" key="6">
    <source>
        <dbReference type="ARBA" id="ARBA00022840"/>
    </source>
</evidence>
<dbReference type="SUPFAM" id="SSF56112">
    <property type="entry name" value="Protein kinase-like (PK-like)"/>
    <property type="match status" value="1"/>
</dbReference>
<feature type="compositionally biased region" description="Pro residues" evidence="8">
    <location>
        <begin position="424"/>
        <end position="448"/>
    </location>
</feature>
<feature type="compositionally biased region" description="Low complexity" evidence="8">
    <location>
        <begin position="373"/>
        <end position="383"/>
    </location>
</feature>
<accession>A0ABV7YN74</accession>
<keyword evidence="5 11" id="KW-0418">Kinase</keyword>
<dbReference type="InterPro" id="IPR008271">
    <property type="entry name" value="Ser/Thr_kinase_AS"/>
</dbReference>
<feature type="compositionally biased region" description="Low complexity" evidence="8">
    <location>
        <begin position="335"/>
        <end position="348"/>
    </location>
</feature>
<feature type="domain" description="Protein kinase" evidence="10">
    <location>
        <begin position="10"/>
        <end position="276"/>
    </location>
</feature>
<dbReference type="PRINTS" id="PR01217">
    <property type="entry name" value="PRICHEXTENSN"/>
</dbReference>
<dbReference type="Gene3D" id="3.30.200.20">
    <property type="entry name" value="Phosphorylase Kinase, domain 1"/>
    <property type="match status" value="1"/>
</dbReference>
<dbReference type="InterPro" id="IPR011009">
    <property type="entry name" value="Kinase-like_dom_sf"/>
</dbReference>
<dbReference type="InterPro" id="IPR000719">
    <property type="entry name" value="Prot_kinase_dom"/>
</dbReference>
<sequence>MTQRTLNDRYELETVVGHGGMAEVWRGYDRRLGRAVAVKVLRSDLASDDVFVERLRREARSVARLNHPSIVAIYDAGGDQVDGVLLPYLVMEYVDGRPLSHVLGDGQRLTTERALQVTMAILEALEFSHRAGFVHRDIKPANIMLTADDGVKVMDFGIARALAEASAELTKTAQVLGTARYLSPEQATGGAVDGRSDVYSTGCLLYELLAGRPPYTAETAMGVIGLHVQADVPLARDADWDVPAALSAIAARAMAKDPADRFQSAAEMREALAAYVDPAAPVVAAPAAAVARRRGPAVLYGLAAAGVVLAIAGGSYLLTDRTAPVSDPRPANTSGADPADGAAPADPGTQGDEVSQSGDTEGSGNNRPPGPRPDASTSVTPGSTPAPGPTPTAAVPPPPGETSEPEPSTSPDPSPSPTDSDSPSPSPEPSESPEPSDSPSPSVEPSPTPTETDPPEPTNPTPTEPSTSTSPDATPTGESDRQA</sequence>
<evidence type="ECO:0000256" key="7">
    <source>
        <dbReference type="PROSITE-ProRule" id="PRU10141"/>
    </source>
</evidence>
<evidence type="ECO:0000256" key="9">
    <source>
        <dbReference type="SAM" id="Phobius"/>
    </source>
</evidence>
<dbReference type="SMART" id="SM00220">
    <property type="entry name" value="S_TKc"/>
    <property type="match status" value="1"/>
</dbReference>
<keyword evidence="3" id="KW-0808">Transferase</keyword>
<evidence type="ECO:0000256" key="1">
    <source>
        <dbReference type="ARBA" id="ARBA00012513"/>
    </source>
</evidence>
<proteinExistence type="predicted"/>
<dbReference type="EMBL" id="JBHRZH010000036">
    <property type="protein sequence ID" value="MFC3765240.1"/>
    <property type="molecule type" value="Genomic_DNA"/>
</dbReference>
<evidence type="ECO:0000259" key="10">
    <source>
        <dbReference type="PROSITE" id="PS50011"/>
    </source>
</evidence>
<evidence type="ECO:0000256" key="5">
    <source>
        <dbReference type="ARBA" id="ARBA00022777"/>
    </source>
</evidence>
<keyword evidence="12" id="KW-1185">Reference proteome</keyword>
<dbReference type="Proteomes" id="UP001595699">
    <property type="component" value="Unassembled WGS sequence"/>
</dbReference>
<keyword evidence="9" id="KW-0812">Transmembrane</keyword>
<organism evidence="11 12">
    <name type="scientific">Tenggerimyces flavus</name>
    <dbReference type="NCBI Taxonomy" id="1708749"/>
    <lineage>
        <taxon>Bacteria</taxon>
        <taxon>Bacillati</taxon>
        <taxon>Actinomycetota</taxon>
        <taxon>Actinomycetes</taxon>
        <taxon>Propionibacteriales</taxon>
        <taxon>Nocardioidaceae</taxon>
        <taxon>Tenggerimyces</taxon>
    </lineage>
</organism>
<feature type="compositionally biased region" description="Low complexity" evidence="8">
    <location>
        <begin position="464"/>
        <end position="476"/>
    </location>
</feature>
<feature type="compositionally biased region" description="Pro residues" evidence="8">
    <location>
        <begin position="384"/>
        <end position="400"/>
    </location>
</feature>
<dbReference type="CDD" id="cd14014">
    <property type="entry name" value="STKc_PknB_like"/>
    <property type="match status" value="1"/>
</dbReference>
<feature type="compositionally biased region" description="Polar residues" evidence="8">
    <location>
        <begin position="352"/>
        <end position="363"/>
    </location>
</feature>
<keyword evidence="9" id="KW-0472">Membrane</keyword>
<dbReference type="EC" id="2.7.11.1" evidence="1"/>
<evidence type="ECO:0000256" key="2">
    <source>
        <dbReference type="ARBA" id="ARBA00022527"/>
    </source>
</evidence>
<dbReference type="PROSITE" id="PS00107">
    <property type="entry name" value="PROTEIN_KINASE_ATP"/>
    <property type="match status" value="1"/>
</dbReference>
<keyword evidence="6 7" id="KW-0067">ATP-binding</keyword>
<feature type="region of interest" description="Disordered" evidence="8">
    <location>
        <begin position="323"/>
        <end position="483"/>
    </location>
</feature>
<feature type="binding site" evidence="7">
    <location>
        <position position="39"/>
    </location>
    <ligand>
        <name>ATP</name>
        <dbReference type="ChEBI" id="CHEBI:30616"/>
    </ligand>
</feature>
<evidence type="ECO:0000256" key="8">
    <source>
        <dbReference type="SAM" id="MobiDB-lite"/>
    </source>
</evidence>
<gene>
    <name evidence="11" type="ORF">ACFOUW_30700</name>
</gene>
<dbReference type="PROSITE" id="PS00108">
    <property type="entry name" value="PROTEIN_KINASE_ST"/>
    <property type="match status" value="1"/>
</dbReference>
<name>A0ABV7YN74_9ACTN</name>